<dbReference type="PANTHER" id="PTHR28255">
    <property type="match status" value="1"/>
</dbReference>
<dbReference type="RefSeq" id="WP_378109888.1">
    <property type="nucleotide sequence ID" value="NZ_JBHSNC010000005.1"/>
</dbReference>
<keyword evidence="3" id="KW-1185">Reference proteome</keyword>
<evidence type="ECO:0000313" key="2">
    <source>
        <dbReference type="EMBL" id="MFC5528078.1"/>
    </source>
</evidence>
<dbReference type="HAMAP" id="MF_00761">
    <property type="entry name" value="UPF0303"/>
    <property type="match status" value="1"/>
</dbReference>
<accession>A0ABW0QTH9</accession>
<dbReference type="PANTHER" id="PTHR28255:SF1">
    <property type="entry name" value="UPF0303 PROTEIN YBR137W"/>
    <property type="match status" value="1"/>
</dbReference>
<gene>
    <name evidence="2" type="ORF">ACFPQ4_01205</name>
</gene>
<sequence>MSLPNLDKQLAEIVQQEEQLQFSRFTNEMALEIGMLLYAEAKKSGSAVTIDISRNGQCLFHYEMEGTSKDNAEWIRRKNNVVNRFYRSSYYVGTRLRSQGTTMEEKYAISTVEFAAHGGAFPLRMKGAGVIGTITVSGLPQKEDHDLVVRVLRDYLQAH</sequence>
<dbReference type="InterPro" id="IPR010371">
    <property type="entry name" value="YBR137W-like"/>
</dbReference>
<dbReference type="PIRSF" id="PIRSF008757">
    <property type="entry name" value="UCP008757"/>
    <property type="match status" value="1"/>
</dbReference>
<dbReference type="Proteomes" id="UP001596108">
    <property type="component" value="Unassembled WGS sequence"/>
</dbReference>
<dbReference type="NCBIfam" id="NF002696">
    <property type="entry name" value="PRK02487.1-5"/>
    <property type="match status" value="1"/>
</dbReference>
<dbReference type="EMBL" id="JBHSNC010000005">
    <property type="protein sequence ID" value="MFC5528078.1"/>
    <property type="molecule type" value="Genomic_DNA"/>
</dbReference>
<reference evidence="3" key="1">
    <citation type="journal article" date="2019" name="Int. J. Syst. Evol. Microbiol.">
        <title>The Global Catalogue of Microorganisms (GCM) 10K type strain sequencing project: providing services to taxonomists for standard genome sequencing and annotation.</title>
        <authorList>
            <consortium name="The Broad Institute Genomics Platform"/>
            <consortium name="The Broad Institute Genome Sequencing Center for Infectious Disease"/>
            <person name="Wu L."/>
            <person name="Ma J."/>
        </authorList>
    </citation>
    <scope>NUCLEOTIDE SEQUENCE [LARGE SCALE GENOMIC DNA]</scope>
    <source>
        <strain evidence="3">CGMCC 1.18578</strain>
    </source>
</reference>
<dbReference type="SUPFAM" id="SSF143744">
    <property type="entry name" value="GlcG-like"/>
    <property type="match status" value="1"/>
</dbReference>
<organism evidence="2 3">
    <name type="scientific">Cohnella yongneupensis</name>
    <dbReference type="NCBI Taxonomy" id="425006"/>
    <lineage>
        <taxon>Bacteria</taxon>
        <taxon>Bacillati</taxon>
        <taxon>Bacillota</taxon>
        <taxon>Bacilli</taxon>
        <taxon>Bacillales</taxon>
        <taxon>Paenibacillaceae</taxon>
        <taxon>Cohnella</taxon>
    </lineage>
</organism>
<evidence type="ECO:0000313" key="3">
    <source>
        <dbReference type="Proteomes" id="UP001596108"/>
    </source>
</evidence>
<comment type="caution">
    <text evidence="2">The sequence shown here is derived from an EMBL/GenBank/DDBJ whole genome shotgun (WGS) entry which is preliminary data.</text>
</comment>
<name>A0ABW0QTH9_9BACL</name>
<proteinExistence type="inferred from homology"/>
<comment type="similarity">
    <text evidence="1">Belongs to the UPF0303 family.</text>
</comment>
<evidence type="ECO:0000256" key="1">
    <source>
        <dbReference type="HAMAP-Rule" id="MF_00761"/>
    </source>
</evidence>
<dbReference type="Pfam" id="PF03928">
    <property type="entry name" value="HbpS-like"/>
    <property type="match status" value="1"/>
</dbReference>
<protein>
    <recommendedName>
        <fullName evidence="1">UPF0303 protein ACFPQ4_01205</fullName>
    </recommendedName>
</protein>
<dbReference type="InterPro" id="IPR038084">
    <property type="entry name" value="PduO/GlcC-like_sf"/>
</dbReference>
<dbReference type="Gene3D" id="3.30.450.150">
    <property type="entry name" value="Haem-degrading domain"/>
    <property type="match status" value="1"/>
</dbReference>
<dbReference type="InterPro" id="IPR005624">
    <property type="entry name" value="PduO/GlcC-like"/>
</dbReference>